<organism evidence="1 2">
    <name type="scientific">Lingula anatina</name>
    <name type="common">Brachiopod</name>
    <name type="synonym">Lingula unguis</name>
    <dbReference type="NCBI Taxonomy" id="7574"/>
    <lineage>
        <taxon>Eukaryota</taxon>
        <taxon>Metazoa</taxon>
        <taxon>Spiralia</taxon>
        <taxon>Lophotrochozoa</taxon>
        <taxon>Brachiopoda</taxon>
        <taxon>Linguliformea</taxon>
        <taxon>Lingulata</taxon>
        <taxon>Lingulida</taxon>
        <taxon>Linguloidea</taxon>
        <taxon>Lingulidae</taxon>
        <taxon>Lingula</taxon>
    </lineage>
</organism>
<dbReference type="OrthoDB" id="10263222at2759"/>
<name>A0A1S3IIS5_LINAN</name>
<dbReference type="GO" id="GO:0004519">
    <property type="term" value="F:endonuclease activity"/>
    <property type="evidence" value="ECO:0007669"/>
    <property type="project" value="InterPro"/>
</dbReference>
<dbReference type="AlphaFoldDB" id="A0A1S3IIS5"/>
<dbReference type="Proteomes" id="UP000085678">
    <property type="component" value="Unplaced"/>
</dbReference>
<dbReference type="GO" id="GO:0000470">
    <property type="term" value="P:maturation of LSU-rRNA"/>
    <property type="evidence" value="ECO:0007669"/>
    <property type="project" value="TreeGrafter"/>
</dbReference>
<dbReference type="PANTHER" id="PTHR15002">
    <property type="entry name" value="RIBOSOMAL BIOGENESIS PROTEIN LAS1L"/>
    <property type="match status" value="1"/>
</dbReference>
<dbReference type="InParanoid" id="A0A1S3IIS5"/>
<dbReference type="GO" id="GO:0090730">
    <property type="term" value="C:Las1 complex"/>
    <property type="evidence" value="ECO:0007669"/>
    <property type="project" value="InterPro"/>
</dbReference>
<proteinExistence type="predicted"/>
<dbReference type="RefSeq" id="XP_013398112.1">
    <property type="nucleotide sequence ID" value="XM_013542658.1"/>
</dbReference>
<evidence type="ECO:0000313" key="2">
    <source>
        <dbReference type="RefSeq" id="XP_013398112.1"/>
    </source>
</evidence>
<dbReference type="InterPro" id="IPR007174">
    <property type="entry name" value="Las1"/>
</dbReference>
<dbReference type="STRING" id="7574.A0A1S3IIS5"/>
<dbReference type="GO" id="GO:0000460">
    <property type="term" value="P:maturation of 5.8S rRNA"/>
    <property type="evidence" value="ECO:0007669"/>
    <property type="project" value="TreeGrafter"/>
</dbReference>
<dbReference type="GeneID" id="106164676"/>
<accession>A0A1S3IIS5</accession>
<gene>
    <name evidence="2" type="primary">LOC106164676</name>
</gene>
<dbReference type="OMA" id="NYQLVAW"/>
<evidence type="ECO:0000313" key="1">
    <source>
        <dbReference type="Proteomes" id="UP000085678"/>
    </source>
</evidence>
<protein>
    <submittedName>
        <fullName evidence="2">Ribosomal biogenesis protein LAS1L</fullName>
    </submittedName>
</protein>
<keyword evidence="1" id="KW-1185">Reference proteome</keyword>
<dbReference type="Pfam" id="PF04031">
    <property type="entry name" value="Las1"/>
    <property type="match status" value="1"/>
</dbReference>
<dbReference type="GO" id="GO:0030687">
    <property type="term" value="C:preribosome, large subunit precursor"/>
    <property type="evidence" value="ECO:0007669"/>
    <property type="project" value="TreeGrafter"/>
</dbReference>
<reference evidence="2" key="1">
    <citation type="submission" date="2025-08" db="UniProtKB">
        <authorList>
            <consortium name="RefSeq"/>
        </authorList>
    </citation>
    <scope>IDENTIFICATION</scope>
    <source>
        <tissue evidence="2">Gonads</tissue>
    </source>
</reference>
<dbReference type="PANTHER" id="PTHR15002:SF0">
    <property type="entry name" value="RIBOSOMAL BIOGENESIS PROTEIN LAS1L"/>
    <property type="match status" value="1"/>
</dbReference>
<dbReference type="KEGG" id="lak:106164676"/>
<sequence length="505" mass="58163">MAAPRQKRVVGWLNRSEWERVYHGLYSNEVRKQQQAIQRVAVWKNRMLHRLPVAVECTAALVEACLDHKAAVQKGPHLPNHTKFQHNFAMALIRFVNLMTENNQNKQYAQPVHILAEELAIPQWLVELRHESSHTSMPSLNLLKSGAKLALNWLKREYWEPQNLQDSSDSEDNTCDPTIEDKFKDLVYAFQQEQFRLLSEFKQPSKADKKELQSILDDLEKNALGQRNKAISWLCEEGYFISTSEQLDALGICVEDFITADNLDIPHELLTFWKPVLKRLHHLQMTVSLAQYLLGQVTDESSLRNKLLTGWVFAIIMANSGLQSDVVLYRTPCSLPWKDMLDMCIETPSKWMLMLIHVILEYLKPALAPRQVEHLLYLTLVYQSQQRQPFSSKVSEDVGQLAVHKLGDIVGSAKTEEEGPGQLKEEHSIWKLCTEPIDWAEIPIGVLPSQHFEYDYLQLPDDVTCGMSKEINREESKTCDSVITENGLDWTAEEMQQIQQEICIF</sequence>